<dbReference type="SMART" id="SM00382">
    <property type="entry name" value="AAA"/>
    <property type="match status" value="1"/>
</dbReference>
<evidence type="ECO:0000256" key="2">
    <source>
        <dbReference type="ARBA" id="ARBA00005417"/>
    </source>
</evidence>
<dbReference type="OrthoDB" id="7374568at2"/>
<evidence type="ECO:0000256" key="5">
    <source>
        <dbReference type="ARBA" id="ARBA00022741"/>
    </source>
</evidence>
<evidence type="ECO:0000256" key="1">
    <source>
        <dbReference type="ARBA" id="ARBA00004417"/>
    </source>
</evidence>
<dbReference type="FunFam" id="3.40.50.300:FF:000016">
    <property type="entry name" value="Oligopeptide ABC transporter ATP-binding component"/>
    <property type="match status" value="1"/>
</dbReference>
<dbReference type="GO" id="GO:0016887">
    <property type="term" value="F:ATP hydrolysis activity"/>
    <property type="evidence" value="ECO:0007669"/>
    <property type="project" value="InterPro"/>
</dbReference>
<dbReference type="PROSITE" id="PS50893">
    <property type="entry name" value="ABC_TRANSPORTER_2"/>
    <property type="match status" value="1"/>
</dbReference>
<dbReference type="InterPro" id="IPR013563">
    <property type="entry name" value="Oligopep_ABC_C"/>
</dbReference>
<dbReference type="GO" id="GO:0005524">
    <property type="term" value="F:ATP binding"/>
    <property type="evidence" value="ECO:0007669"/>
    <property type="project" value="UniProtKB-KW"/>
</dbReference>
<name>A0A2W7N5W1_9RHOB</name>
<dbReference type="Pfam" id="PF00005">
    <property type="entry name" value="ABC_tran"/>
    <property type="match status" value="1"/>
</dbReference>
<evidence type="ECO:0000259" key="8">
    <source>
        <dbReference type="PROSITE" id="PS50893"/>
    </source>
</evidence>
<dbReference type="InterPro" id="IPR050388">
    <property type="entry name" value="ABC_Ni/Peptide_Import"/>
</dbReference>
<dbReference type="GO" id="GO:0055085">
    <property type="term" value="P:transmembrane transport"/>
    <property type="evidence" value="ECO:0007669"/>
    <property type="project" value="UniProtKB-ARBA"/>
</dbReference>
<dbReference type="Gene3D" id="3.40.50.300">
    <property type="entry name" value="P-loop containing nucleotide triphosphate hydrolases"/>
    <property type="match status" value="1"/>
</dbReference>
<dbReference type="GO" id="GO:0015833">
    <property type="term" value="P:peptide transport"/>
    <property type="evidence" value="ECO:0007669"/>
    <property type="project" value="InterPro"/>
</dbReference>
<evidence type="ECO:0000313" key="10">
    <source>
        <dbReference type="Proteomes" id="UP000248916"/>
    </source>
</evidence>
<dbReference type="RefSeq" id="WP_111538288.1">
    <property type="nucleotide sequence ID" value="NZ_QKZL01000017.1"/>
</dbReference>
<keyword evidence="3" id="KW-0813">Transport</keyword>
<accession>A0A2W7N5W1</accession>
<dbReference type="AlphaFoldDB" id="A0A2W7N5W1"/>
<evidence type="ECO:0000256" key="6">
    <source>
        <dbReference type="ARBA" id="ARBA00022840"/>
    </source>
</evidence>
<dbReference type="PANTHER" id="PTHR43297">
    <property type="entry name" value="OLIGOPEPTIDE TRANSPORT ATP-BINDING PROTEIN APPD"/>
    <property type="match status" value="1"/>
</dbReference>
<gene>
    <name evidence="9" type="ORF">LX81_03218</name>
</gene>
<dbReference type="EMBL" id="QKZL01000017">
    <property type="protein sequence ID" value="PZX13667.1"/>
    <property type="molecule type" value="Genomic_DNA"/>
</dbReference>
<comment type="caution">
    <text evidence="9">The sequence shown here is derived from an EMBL/GenBank/DDBJ whole genome shotgun (WGS) entry which is preliminary data.</text>
</comment>
<dbReference type="InterPro" id="IPR027417">
    <property type="entry name" value="P-loop_NTPase"/>
</dbReference>
<evidence type="ECO:0000313" key="9">
    <source>
        <dbReference type="EMBL" id="PZX13667.1"/>
    </source>
</evidence>
<comment type="subcellular location">
    <subcellularLocation>
        <location evidence="1">Cell inner membrane</location>
        <topology evidence="1">Peripheral membrane protein</topology>
    </subcellularLocation>
</comment>
<feature type="domain" description="ABC transporter" evidence="8">
    <location>
        <begin position="2"/>
        <end position="250"/>
    </location>
</feature>
<reference evidence="9 10" key="1">
    <citation type="submission" date="2018-06" db="EMBL/GenBank/DDBJ databases">
        <title>Genomic Encyclopedia of Archaeal and Bacterial Type Strains, Phase II (KMG-II): from individual species to whole genera.</title>
        <authorList>
            <person name="Goeker M."/>
        </authorList>
    </citation>
    <scope>NUCLEOTIDE SEQUENCE [LARGE SCALE GENOMIC DNA]</scope>
    <source>
        <strain evidence="9 10">DSM 22009</strain>
    </source>
</reference>
<keyword evidence="10" id="KW-1185">Reference proteome</keyword>
<keyword evidence="6 9" id="KW-0067">ATP-binding</keyword>
<organism evidence="9 10">
    <name type="scientific">Palleronia aestuarii</name>
    <dbReference type="NCBI Taxonomy" id="568105"/>
    <lineage>
        <taxon>Bacteria</taxon>
        <taxon>Pseudomonadati</taxon>
        <taxon>Pseudomonadota</taxon>
        <taxon>Alphaproteobacteria</taxon>
        <taxon>Rhodobacterales</taxon>
        <taxon>Roseobacteraceae</taxon>
        <taxon>Palleronia</taxon>
    </lineage>
</organism>
<keyword evidence="4" id="KW-1003">Cell membrane</keyword>
<dbReference type="GO" id="GO:0005886">
    <property type="term" value="C:plasma membrane"/>
    <property type="evidence" value="ECO:0007669"/>
    <property type="project" value="UniProtKB-SubCell"/>
</dbReference>
<keyword evidence="7" id="KW-0472">Membrane</keyword>
<dbReference type="Pfam" id="PF08352">
    <property type="entry name" value="oligo_HPY"/>
    <property type="match status" value="1"/>
</dbReference>
<dbReference type="PANTHER" id="PTHR43297:SF2">
    <property type="entry name" value="DIPEPTIDE TRANSPORT ATP-BINDING PROTEIN DPPD"/>
    <property type="match status" value="1"/>
</dbReference>
<evidence type="ECO:0000256" key="4">
    <source>
        <dbReference type="ARBA" id="ARBA00022475"/>
    </source>
</evidence>
<proteinExistence type="inferred from homology"/>
<dbReference type="PROSITE" id="PS00211">
    <property type="entry name" value="ABC_TRANSPORTER_1"/>
    <property type="match status" value="1"/>
</dbReference>
<dbReference type="NCBIfam" id="TIGR01727">
    <property type="entry name" value="oligo_HPY"/>
    <property type="match status" value="1"/>
</dbReference>
<dbReference type="Proteomes" id="UP000248916">
    <property type="component" value="Unassembled WGS sequence"/>
</dbReference>
<dbReference type="SUPFAM" id="SSF52540">
    <property type="entry name" value="P-loop containing nucleoside triphosphate hydrolases"/>
    <property type="match status" value="1"/>
</dbReference>
<dbReference type="InterPro" id="IPR017871">
    <property type="entry name" value="ABC_transporter-like_CS"/>
</dbReference>
<evidence type="ECO:0000256" key="7">
    <source>
        <dbReference type="ARBA" id="ARBA00023136"/>
    </source>
</evidence>
<keyword evidence="5" id="KW-0547">Nucleotide-binding</keyword>
<dbReference type="InterPro" id="IPR003593">
    <property type="entry name" value="AAA+_ATPase"/>
</dbReference>
<sequence length="321" mass="34199">MLSVTDLTVSAGPRTSPIGIVRGVSLGVDQGEILCLVGESGCGKSMTSLALMGLLPPGARVSGGSVELDGHDITHLAPHRRVRAGRGKLAMVFQEPMTSLNPVTRIGWQIEEAVRVHDPDANPTDRARELLEMVRIPDAANQLSAYPHELSGGMRQRVMIAIALACRPRVLIADEPTTALDVTIQRQVLGIIRELCDDLDMGVIFITHDLGVVAQIADRVAVMYAGRLVETGAVAPLFRAPLHPYTERLMACLPDPAARSKGFATIPGSAPRPGEIPDGCAFAPRCPRAQDVCRGGEVPVVRPEGGRRALCHFPLAEGETA</sequence>
<dbReference type="InterPro" id="IPR003439">
    <property type="entry name" value="ABC_transporter-like_ATP-bd"/>
</dbReference>
<comment type="similarity">
    <text evidence="2">Belongs to the ABC transporter superfamily.</text>
</comment>
<protein>
    <submittedName>
        <fullName evidence="9">Peptide/nickel transport system ATP-binding protein</fullName>
    </submittedName>
</protein>
<dbReference type="CDD" id="cd03257">
    <property type="entry name" value="ABC_NikE_OppD_transporters"/>
    <property type="match status" value="1"/>
</dbReference>
<evidence type="ECO:0000256" key="3">
    <source>
        <dbReference type="ARBA" id="ARBA00022448"/>
    </source>
</evidence>